<evidence type="ECO:0000313" key="10">
    <source>
        <dbReference type="EMBL" id="ODM05659.1"/>
    </source>
</evidence>
<feature type="transmembrane region" description="Helical" evidence="8">
    <location>
        <begin position="169"/>
        <end position="201"/>
    </location>
</feature>
<evidence type="ECO:0000256" key="4">
    <source>
        <dbReference type="ARBA" id="ARBA00022679"/>
    </source>
</evidence>
<feature type="transmembrane region" description="Helical" evidence="8">
    <location>
        <begin position="89"/>
        <end position="109"/>
    </location>
</feature>
<name>A0A1E3AXB9_9FIRM</name>
<feature type="transmembrane region" description="Helical" evidence="8">
    <location>
        <begin position="277"/>
        <end position="297"/>
    </location>
</feature>
<evidence type="ECO:0000256" key="1">
    <source>
        <dbReference type="ARBA" id="ARBA00004651"/>
    </source>
</evidence>
<dbReference type="Proteomes" id="UP000094067">
    <property type="component" value="Unassembled WGS sequence"/>
</dbReference>
<evidence type="ECO:0000256" key="5">
    <source>
        <dbReference type="ARBA" id="ARBA00022692"/>
    </source>
</evidence>
<keyword evidence="4" id="KW-0808">Transferase</keyword>
<gene>
    <name evidence="11" type="ORF">BEH84_01029</name>
    <name evidence="10" type="ORF">BEI61_01548</name>
</gene>
<dbReference type="Proteomes" id="UP000095003">
    <property type="component" value="Unassembled WGS sequence"/>
</dbReference>
<dbReference type="GO" id="GO:0005886">
    <property type="term" value="C:plasma membrane"/>
    <property type="evidence" value="ECO:0007669"/>
    <property type="project" value="UniProtKB-SubCell"/>
</dbReference>
<dbReference type="GeneID" id="93299535"/>
<evidence type="ECO:0000313" key="12">
    <source>
        <dbReference type="Proteomes" id="UP000094067"/>
    </source>
</evidence>
<dbReference type="PANTHER" id="PTHR33908">
    <property type="entry name" value="MANNOSYLTRANSFERASE YKCB-RELATED"/>
    <property type="match status" value="1"/>
</dbReference>
<evidence type="ECO:0000313" key="13">
    <source>
        <dbReference type="Proteomes" id="UP000095003"/>
    </source>
</evidence>
<feature type="transmembrane region" description="Helical" evidence="8">
    <location>
        <begin position="336"/>
        <end position="353"/>
    </location>
</feature>
<protein>
    <recommendedName>
        <fullName evidence="9">Glycosyltransferase RgtA/B/C/D-like domain-containing protein</fullName>
    </recommendedName>
</protein>
<evidence type="ECO:0000256" key="6">
    <source>
        <dbReference type="ARBA" id="ARBA00022989"/>
    </source>
</evidence>
<feature type="transmembrane region" description="Helical" evidence="8">
    <location>
        <begin position="369"/>
        <end position="391"/>
    </location>
</feature>
<evidence type="ECO:0000259" key="9">
    <source>
        <dbReference type="Pfam" id="PF13231"/>
    </source>
</evidence>
<keyword evidence="3" id="KW-0328">Glycosyltransferase</keyword>
<feature type="transmembrane region" description="Helical" evidence="8">
    <location>
        <begin position="116"/>
        <end position="136"/>
    </location>
</feature>
<proteinExistence type="predicted"/>
<keyword evidence="2" id="KW-1003">Cell membrane</keyword>
<reference evidence="12 13" key="1">
    <citation type="submission" date="2016-07" db="EMBL/GenBank/DDBJ databases">
        <title>Characterization of isolates of Eisenbergiella tayi derived from blood cultures, using whole genome sequencing.</title>
        <authorList>
            <person name="Burdz T."/>
            <person name="Wiebe D."/>
            <person name="Huynh C."/>
            <person name="Bernard K."/>
        </authorList>
    </citation>
    <scope>NUCLEOTIDE SEQUENCE [LARGE SCALE GENOMIC DNA]</scope>
    <source>
        <strain evidence="10 12">NML 110608</strain>
        <strain evidence="11 13">NML 120489</strain>
    </source>
</reference>
<comment type="subcellular location">
    <subcellularLocation>
        <location evidence="1">Cell membrane</location>
        <topology evidence="1">Multi-pass membrane protein</topology>
    </subcellularLocation>
</comment>
<dbReference type="GO" id="GO:0009103">
    <property type="term" value="P:lipopolysaccharide biosynthetic process"/>
    <property type="evidence" value="ECO:0007669"/>
    <property type="project" value="UniProtKB-ARBA"/>
</dbReference>
<feature type="transmembrane region" description="Helical" evidence="8">
    <location>
        <begin position="142"/>
        <end position="157"/>
    </location>
</feature>
<keyword evidence="5 8" id="KW-0812">Transmembrane</keyword>
<dbReference type="InterPro" id="IPR038731">
    <property type="entry name" value="RgtA/B/C-like"/>
</dbReference>
<organism evidence="11 13">
    <name type="scientific">Eisenbergiella tayi</name>
    <dbReference type="NCBI Taxonomy" id="1432052"/>
    <lineage>
        <taxon>Bacteria</taxon>
        <taxon>Bacillati</taxon>
        <taxon>Bacillota</taxon>
        <taxon>Clostridia</taxon>
        <taxon>Lachnospirales</taxon>
        <taxon>Lachnospiraceae</taxon>
        <taxon>Eisenbergiella</taxon>
    </lineage>
</organism>
<dbReference type="InterPro" id="IPR050297">
    <property type="entry name" value="LipidA_mod_glycosyltrf_83"/>
</dbReference>
<dbReference type="GO" id="GO:0010041">
    <property type="term" value="P:response to iron(III) ion"/>
    <property type="evidence" value="ECO:0007669"/>
    <property type="project" value="TreeGrafter"/>
</dbReference>
<dbReference type="RefSeq" id="WP_069151863.1">
    <property type="nucleotide sequence ID" value="NZ_DBFYTC010000010.1"/>
</dbReference>
<dbReference type="AlphaFoldDB" id="A0A1E3AXB9"/>
<evidence type="ECO:0000256" key="8">
    <source>
        <dbReference type="SAM" id="Phobius"/>
    </source>
</evidence>
<accession>A0A1E3AXB9</accession>
<feature type="transmembrane region" description="Helical" evidence="8">
    <location>
        <begin position="213"/>
        <end position="232"/>
    </location>
</feature>
<evidence type="ECO:0000313" key="11">
    <source>
        <dbReference type="EMBL" id="ODM13314.1"/>
    </source>
</evidence>
<evidence type="ECO:0000256" key="3">
    <source>
        <dbReference type="ARBA" id="ARBA00022676"/>
    </source>
</evidence>
<dbReference type="PANTHER" id="PTHR33908:SF3">
    <property type="entry name" value="UNDECAPRENYL PHOSPHATE-ALPHA-4-AMINO-4-DEOXY-L-ARABINOSE ARABINOSYL TRANSFERASE"/>
    <property type="match status" value="1"/>
</dbReference>
<comment type="caution">
    <text evidence="11">The sequence shown here is derived from an EMBL/GenBank/DDBJ whole genome shotgun (WGS) entry which is preliminary data.</text>
</comment>
<dbReference type="EMBL" id="MCGI01000001">
    <property type="protein sequence ID" value="ODM13314.1"/>
    <property type="molecule type" value="Genomic_DNA"/>
</dbReference>
<feature type="domain" description="Glycosyltransferase RgtA/B/C/D-like" evidence="9">
    <location>
        <begin position="71"/>
        <end position="215"/>
    </location>
</feature>
<keyword evidence="6 8" id="KW-1133">Transmembrane helix</keyword>
<feature type="transmembrane region" description="Helical" evidence="8">
    <location>
        <begin position="253"/>
        <end position="271"/>
    </location>
</feature>
<evidence type="ECO:0000256" key="2">
    <source>
        <dbReference type="ARBA" id="ARBA00022475"/>
    </source>
</evidence>
<dbReference type="EMBL" id="MCGH01000002">
    <property type="protein sequence ID" value="ODM05659.1"/>
    <property type="molecule type" value="Genomic_DNA"/>
</dbReference>
<feature type="transmembrane region" description="Helical" evidence="8">
    <location>
        <begin position="304"/>
        <end position="321"/>
    </location>
</feature>
<sequence length="515" mass="61053">MLKRFQRKEYFCLAAVLLVFLLMSLYKLTDAPLWYDEVVEFYYSKYLSGPIQGVSIYNSLYERLQFNSFQPPLYNLIMHVWLLFSESEWWFRFSGVVFGFIGMLGLYACMKMITNWKVAVLSVFVSSFIYELMYYVKEAAEYNLMLMLLYWMLYFYFRTFRDLTLKNIGLFTGISVILLYTQYGTVLAILPLAIALFIKAFRQKDKKLCRKIAIIYVASGAIAGLPLFFLLFRIQLQWNQSVNYYTVAFEKNNVIYDFFMMILTTAQWLFTESKTRFTLICAAALLVCIIFAVLCIVKRKNQEFNYFMISCVAGWIIYYIIVRSGLYAYGDFGNRYSLYLLPVWFVAVVYLIYESVRFISALHFKHKKLVLNMGICFILVIAMGYCTYGFYRVQLHWAKSDTRSVVDLWYEEKGFDTPTYVIFGEAPSFTYYLTHDSRFDQKYMDDITFEYENKETKLGADEYWDYFVEKYQGQPPEEFYLSIGHENSLTDALRQKGYTLETEFISNTILFHVYK</sequence>
<dbReference type="Pfam" id="PF13231">
    <property type="entry name" value="PMT_2"/>
    <property type="match status" value="1"/>
</dbReference>
<keyword evidence="7 8" id="KW-0472">Membrane</keyword>
<dbReference type="GO" id="GO:0016763">
    <property type="term" value="F:pentosyltransferase activity"/>
    <property type="evidence" value="ECO:0007669"/>
    <property type="project" value="TreeGrafter"/>
</dbReference>
<evidence type="ECO:0000256" key="7">
    <source>
        <dbReference type="ARBA" id="ARBA00023136"/>
    </source>
</evidence>